<comment type="caution">
    <text evidence="2">The sequence shown here is derived from an EMBL/GenBank/DDBJ whole genome shotgun (WGS) entry which is preliminary data.</text>
</comment>
<protein>
    <recommendedName>
        <fullName evidence="4">Secreted protein</fullName>
    </recommendedName>
</protein>
<gene>
    <name evidence="2" type="ORF">ACFP3V_03585</name>
</gene>
<feature type="signal peptide" evidence="1">
    <location>
        <begin position="1"/>
        <end position="26"/>
    </location>
</feature>
<accession>A0ABW1FY76</accession>
<keyword evidence="3" id="KW-1185">Reference proteome</keyword>
<proteinExistence type="predicted"/>
<dbReference type="EMBL" id="JBHSQJ010000010">
    <property type="protein sequence ID" value="MFC5906302.1"/>
    <property type="molecule type" value="Genomic_DNA"/>
</dbReference>
<evidence type="ECO:0000313" key="3">
    <source>
        <dbReference type="Proteomes" id="UP001596174"/>
    </source>
</evidence>
<evidence type="ECO:0008006" key="4">
    <source>
        <dbReference type="Google" id="ProtNLM"/>
    </source>
</evidence>
<evidence type="ECO:0000313" key="2">
    <source>
        <dbReference type="EMBL" id="MFC5906302.1"/>
    </source>
</evidence>
<dbReference type="RefSeq" id="WP_380579576.1">
    <property type="nucleotide sequence ID" value="NZ_JBHSQJ010000010.1"/>
</dbReference>
<keyword evidence="1" id="KW-0732">Signal</keyword>
<sequence length="131" mass="14113">MAHRTVPFRRFAVVSAATLAALGLGADFGASAWAKSAVRTTVSARVLRLGQSVTVTGTGGDDAARTYRLCVDQRQGGGSWRQLSCSARQFQQARARVRATRRGDLQFRTRLLVGPAGRLDRISPTVTVVVR</sequence>
<organism evidence="2 3">
    <name type="scientific">Streptacidiphilus monticola</name>
    <dbReference type="NCBI Taxonomy" id="2161674"/>
    <lineage>
        <taxon>Bacteria</taxon>
        <taxon>Bacillati</taxon>
        <taxon>Actinomycetota</taxon>
        <taxon>Actinomycetes</taxon>
        <taxon>Kitasatosporales</taxon>
        <taxon>Streptomycetaceae</taxon>
        <taxon>Streptacidiphilus</taxon>
    </lineage>
</organism>
<dbReference type="Proteomes" id="UP001596174">
    <property type="component" value="Unassembled WGS sequence"/>
</dbReference>
<name>A0ABW1FY76_9ACTN</name>
<reference evidence="3" key="1">
    <citation type="journal article" date="2019" name="Int. J. Syst. Evol. Microbiol.">
        <title>The Global Catalogue of Microorganisms (GCM) 10K type strain sequencing project: providing services to taxonomists for standard genome sequencing and annotation.</title>
        <authorList>
            <consortium name="The Broad Institute Genomics Platform"/>
            <consortium name="The Broad Institute Genome Sequencing Center for Infectious Disease"/>
            <person name="Wu L."/>
            <person name="Ma J."/>
        </authorList>
    </citation>
    <scope>NUCLEOTIDE SEQUENCE [LARGE SCALE GENOMIC DNA]</scope>
    <source>
        <strain evidence="3">JCM 4816</strain>
    </source>
</reference>
<feature type="chain" id="PRO_5047343408" description="Secreted protein" evidence="1">
    <location>
        <begin position="27"/>
        <end position="131"/>
    </location>
</feature>
<evidence type="ECO:0000256" key="1">
    <source>
        <dbReference type="SAM" id="SignalP"/>
    </source>
</evidence>